<comment type="caution">
    <text evidence="1">The sequence shown here is derived from an EMBL/GenBank/DDBJ whole genome shotgun (WGS) entry which is preliminary data.</text>
</comment>
<name>A0A944HDS1_DENI1</name>
<evidence type="ECO:0000313" key="1">
    <source>
        <dbReference type="EMBL" id="MBT0964027.1"/>
    </source>
</evidence>
<dbReference type="EMBL" id="JAEKFT010000048">
    <property type="protein sequence ID" value="MBT0964027.1"/>
    <property type="molecule type" value="Genomic_DNA"/>
</dbReference>
<organism evidence="1 2">
    <name type="scientific">Denitromonas iodatirespirans</name>
    <dbReference type="NCBI Taxonomy" id="2795389"/>
    <lineage>
        <taxon>Bacteria</taxon>
        <taxon>Pseudomonadati</taxon>
        <taxon>Pseudomonadota</taxon>
        <taxon>Betaproteobacteria</taxon>
        <taxon>Rhodocyclales</taxon>
        <taxon>Zoogloeaceae</taxon>
        <taxon>Denitromonas</taxon>
    </lineage>
</organism>
<sequence length="177" mass="20120">MIVLIGHFTSEGNPETKGSGFVVHSDNFSFLVTCRHVIEQLNNQRAFATIYCKRRIHPEDRDDIFRLESPHYHPMDDQSNTYDVAVFDISDQIGSRKVTGIQLYTLCDQGFIEEGTSIYVSGYSTNYLSSNFDPTSIELLPPETTRGTNQRVQLQNLQTSDLIPPKQAVFLKHMTIT</sequence>
<keyword evidence="2" id="KW-1185">Reference proteome</keyword>
<dbReference type="InterPro" id="IPR009003">
    <property type="entry name" value="Peptidase_S1_PA"/>
</dbReference>
<evidence type="ECO:0000313" key="2">
    <source>
        <dbReference type="Proteomes" id="UP000694660"/>
    </source>
</evidence>
<dbReference type="Pfam" id="PF13365">
    <property type="entry name" value="Trypsin_2"/>
    <property type="match status" value="1"/>
</dbReference>
<gene>
    <name evidence="1" type="ORF">I8J34_22855</name>
</gene>
<dbReference type="Proteomes" id="UP000694660">
    <property type="component" value="Unassembled WGS sequence"/>
</dbReference>
<dbReference type="RefSeq" id="WP_214363952.1">
    <property type="nucleotide sequence ID" value="NZ_JAEKFT010000048.1"/>
</dbReference>
<dbReference type="SUPFAM" id="SSF50494">
    <property type="entry name" value="Trypsin-like serine proteases"/>
    <property type="match status" value="1"/>
</dbReference>
<dbReference type="AlphaFoldDB" id="A0A944HDS1"/>
<proteinExistence type="predicted"/>
<accession>A0A944HDS1</accession>
<dbReference type="InterPro" id="IPR043504">
    <property type="entry name" value="Peptidase_S1_PA_chymotrypsin"/>
</dbReference>
<reference evidence="2" key="1">
    <citation type="journal article" date="2022" name="ISME J.">
        <title>Genetic and phylogenetic analysis of dissimilatory iodate-reducing bacteria identifies potential niches across the world's oceans.</title>
        <authorList>
            <person name="Reyes-Umana V."/>
            <person name="Henning Z."/>
            <person name="Lee K."/>
            <person name="Barnum T.P."/>
            <person name="Coates J.D."/>
        </authorList>
    </citation>
    <scope>NUCLEOTIDE SEQUENCE [LARGE SCALE GENOMIC DNA]</scope>
    <source>
        <strain evidence="2">IR12</strain>
    </source>
</reference>
<protein>
    <submittedName>
        <fullName evidence="1">Trypsin-like peptidase domain-containing protein</fullName>
    </submittedName>
</protein>
<dbReference type="Gene3D" id="2.40.10.10">
    <property type="entry name" value="Trypsin-like serine proteases"/>
    <property type="match status" value="1"/>
</dbReference>